<gene>
    <name evidence="1" type="ORF">CJF39_15170</name>
</gene>
<dbReference type="OrthoDB" id="5675790at2"/>
<proteinExistence type="predicted"/>
<accession>A0A266N7X3</accession>
<evidence type="ECO:0000313" key="2">
    <source>
        <dbReference type="Proteomes" id="UP000215788"/>
    </source>
</evidence>
<comment type="caution">
    <text evidence="1">The sequence shown here is derived from an EMBL/GenBank/DDBJ whole genome shotgun (WGS) entry which is preliminary data.</text>
</comment>
<evidence type="ECO:0008006" key="3">
    <source>
        <dbReference type="Google" id="ProtNLM"/>
    </source>
</evidence>
<dbReference type="Proteomes" id="UP000215788">
    <property type="component" value="Unassembled WGS sequence"/>
</dbReference>
<dbReference type="AlphaFoldDB" id="A0A266N7X3"/>
<reference evidence="1 2" key="1">
    <citation type="submission" date="2017-08" db="EMBL/GenBank/DDBJ databases">
        <title>Genomic and metabolic characterisation of spoilage-associated Pseudomonas species.</title>
        <authorList>
            <person name="Stanborough T."/>
            <person name="Fegan N."/>
            <person name="Powell S.M."/>
            <person name="Singh T."/>
            <person name="Tamplin M.L."/>
            <person name="Chandry P.S."/>
        </authorList>
    </citation>
    <scope>NUCLEOTIDE SEQUENCE [LARGE SCALE GENOMIC DNA]</scope>
    <source>
        <strain evidence="1 2">L1802</strain>
    </source>
</reference>
<evidence type="ECO:0000313" key="1">
    <source>
        <dbReference type="EMBL" id="OZY58604.1"/>
    </source>
</evidence>
<sequence length="249" mass="27635">MDTLDPKTLPKTIKARVPHQANAILDKAHSQFQIGCEQPLPSETERMPQPLLDKLWIKMSEMYGHRWTSNFGVSADMSHSWATVLKGITGKQIANGLNVLVEKGDEFDWPPPANVFRAMCLQVPGLPSEAQAWDEARSGKYSHEAVKIAAEATSTFDLHAGSSNDKALRQRFERNYAIVVRRAQTGQPLEGRIAHGIGHDSTRPREQVQLEHSRKEAEALVIAQGIPANPQSARAMLLAKLGIRRDTHV</sequence>
<protein>
    <recommendedName>
        <fullName evidence="3">Replication protein P</fullName>
    </recommendedName>
</protein>
<organism evidence="1 2">
    <name type="scientific">Pseudomonas lundensis</name>
    <dbReference type="NCBI Taxonomy" id="86185"/>
    <lineage>
        <taxon>Bacteria</taxon>
        <taxon>Pseudomonadati</taxon>
        <taxon>Pseudomonadota</taxon>
        <taxon>Gammaproteobacteria</taxon>
        <taxon>Pseudomonadales</taxon>
        <taxon>Pseudomonadaceae</taxon>
        <taxon>Pseudomonas</taxon>
    </lineage>
</organism>
<name>A0A266N7X3_9PSED</name>
<dbReference type="EMBL" id="NQKI01000024">
    <property type="protein sequence ID" value="OZY58604.1"/>
    <property type="molecule type" value="Genomic_DNA"/>
</dbReference>